<feature type="region of interest" description="Disordered" evidence="1">
    <location>
        <begin position="618"/>
        <end position="655"/>
    </location>
</feature>
<feature type="compositionally biased region" description="Polar residues" evidence="1">
    <location>
        <begin position="325"/>
        <end position="338"/>
    </location>
</feature>
<accession>A0A3N4IHJ4</accession>
<dbReference type="EMBL" id="ML119654">
    <property type="protein sequence ID" value="RPA85309.1"/>
    <property type="molecule type" value="Genomic_DNA"/>
</dbReference>
<keyword evidence="3" id="KW-1185">Reference proteome</keyword>
<organism evidence="2 3">
    <name type="scientific">Ascobolus immersus RN42</name>
    <dbReference type="NCBI Taxonomy" id="1160509"/>
    <lineage>
        <taxon>Eukaryota</taxon>
        <taxon>Fungi</taxon>
        <taxon>Dikarya</taxon>
        <taxon>Ascomycota</taxon>
        <taxon>Pezizomycotina</taxon>
        <taxon>Pezizomycetes</taxon>
        <taxon>Pezizales</taxon>
        <taxon>Ascobolaceae</taxon>
        <taxon>Ascobolus</taxon>
    </lineage>
</organism>
<dbReference type="AlphaFoldDB" id="A0A3N4IHJ4"/>
<evidence type="ECO:0000313" key="2">
    <source>
        <dbReference type="EMBL" id="RPA85309.1"/>
    </source>
</evidence>
<evidence type="ECO:0008006" key="4">
    <source>
        <dbReference type="Google" id="ProtNLM"/>
    </source>
</evidence>
<evidence type="ECO:0000256" key="1">
    <source>
        <dbReference type="SAM" id="MobiDB-lite"/>
    </source>
</evidence>
<protein>
    <recommendedName>
        <fullName evidence="4">CCR4-NOT transcription complex subunit 11</fullName>
    </recommendedName>
</protein>
<dbReference type="OrthoDB" id="10265389at2759"/>
<feature type="compositionally biased region" description="Basic and acidic residues" evidence="1">
    <location>
        <begin position="622"/>
        <end position="631"/>
    </location>
</feature>
<feature type="compositionally biased region" description="Polar residues" evidence="1">
    <location>
        <begin position="87"/>
        <end position="96"/>
    </location>
</feature>
<dbReference type="Proteomes" id="UP000275078">
    <property type="component" value="Unassembled WGS sequence"/>
</dbReference>
<gene>
    <name evidence="2" type="ORF">BJ508DRAFT_322753</name>
</gene>
<sequence>MAITGQELHNPTIRPFFRLADADIPIDLCSWLEEVDEYFEALENNGTEFSFSDGSYSDVDWEEEEDAFIDRLKGKQVDPKEKDEQKPTGQSEYSLQQDPAAKRIYRRLLLQLLWPLSDPDISLLQVYENTKVVDPDYHQTDFHRKIDLWRALSVIRKQLDLVKGDNCRLQSMRLNIEFYLYKSFEEEYEGYAIARNPFMIHWLEFIDGEITNPEDRTLVYFIRGLLKGDAHKFEKATPREIITNTDWKYDLETKAFRKKLSNYDLSPPRVPGHKVTENDVPFDREAAAEKTAELKKLEEAFASEFQMNGGGEVGGPTIKPRTIRTARSTKPTVNTGTKQDMAYTSDYSQDGGANTFSPSSRSPTSSSTSVDGLDCANSPIHNLLYQIALAVSSPRTAKEKEPILEHLKRQPEDLYETDFLFFDESFSSMLEVNKDLANFLLRTYLFAIPQDKIDSNKRADCLVHISRLPVTIFSLELITNLLVPDPDPKSDLDRKILEPDMAHLLLHRFLANTLRALEEANSMGTLATRKRGVTEKVSKLCVMIRNLMAKGFIVNRGTRPYAEIAGAGDDDDGGSIEYGFDNYFYEMQELGLKFVFVKEARKVWESYRKGGGSGVVNGVKGKGKEKERVRLEAGPGPGGPVPMRTMKNGVLSDVD</sequence>
<evidence type="ECO:0000313" key="3">
    <source>
        <dbReference type="Proteomes" id="UP000275078"/>
    </source>
</evidence>
<feature type="compositionally biased region" description="Polar residues" evidence="1">
    <location>
        <begin position="345"/>
        <end position="356"/>
    </location>
</feature>
<feature type="region of interest" description="Disordered" evidence="1">
    <location>
        <begin position="307"/>
        <end position="371"/>
    </location>
</feature>
<reference evidence="2 3" key="1">
    <citation type="journal article" date="2018" name="Nat. Ecol. Evol.">
        <title>Pezizomycetes genomes reveal the molecular basis of ectomycorrhizal truffle lifestyle.</title>
        <authorList>
            <person name="Murat C."/>
            <person name="Payen T."/>
            <person name="Noel B."/>
            <person name="Kuo A."/>
            <person name="Morin E."/>
            <person name="Chen J."/>
            <person name="Kohler A."/>
            <person name="Krizsan K."/>
            <person name="Balestrini R."/>
            <person name="Da Silva C."/>
            <person name="Montanini B."/>
            <person name="Hainaut M."/>
            <person name="Levati E."/>
            <person name="Barry K.W."/>
            <person name="Belfiori B."/>
            <person name="Cichocki N."/>
            <person name="Clum A."/>
            <person name="Dockter R.B."/>
            <person name="Fauchery L."/>
            <person name="Guy J."/>
            <person name="Iotti M."/>
            <person name="Le Tacon F."/>
            <person name="Lindquist E.A."/>
            <person name="Lipzen A."/>
            <person name="Malagnac F."/>
            <person name="Mello A."/>
            <person name="Molinier V."/>
            <person name="Miyauchi S."/>
            <person name="Poulain J."/>
            <person name="Riccioni C."/>
            <person name="Rubini A."/>
            <person name="Sitrit Y."/>
            <person name="Splivallo R."/>
            <person name="Traeger S."/>
            <person name="Wang M."/>
            <person name="Zifcakova L."/>
            <person name="Wipf D."/>
            <person name="Zambonelli A."/>
            <person name="Paolocci F."/>
            <person name="Nowrousian M."/>
            <person name="Ottonello S."/>
            <person name="Baldrian P."/>
            <person name="Spatafora J.W."/>
            <person name="Henrissat B."/>
            <person name="Nagy L.G."/>
            <person name="Aury J.M."/>
            <person name="Wincker P."/>
            <person name="Grigoriev I.V."/>
            <person name="Bonfante P."/>
            <person name="Martin F.M."/>
        </authorList>
    </citation>
    <scope>NUCLEOTIDE SEQUENCE [LARGE SCALE GENOMIC DNA]</scope>
    <source>
        <strain evidence="2 3">RN42</strain>
    </source>
</reference>
<feature type="compositionally biased region" description="Low complexity" evidence="1">
    <location>
        <begin position="357"/>
        <end position="369"/>
    </location>
</feature>
<proteinExistence type="predicted"/>
<feature type="region of interest" description="Disordered" evidence="1">
    <location>
        <begin position="73"/>
        <end position="96"/>
    </location>
</feature>
<name>A0A3N4IHJ4_ASCIM</name>
<feature type="compositionally biased region" description="Basic and acidic residues" evidence="1">
    <location>
        <begin position="73"/>
        <end position="86"/>
    </location>
</feature>